<dbReference type="FunFam" id="4.10.410.60:FF:000001">
    <property type="entry name" value="50S ribosomal protein L35"/>
    <property type="match status" value="1"/>
</dbReference>
<dbReference type="HAMAP" id="MF_00514">
    <property type="entry name" value="Ribosomal_bL35"/>
    <property type="match status" value="1"/>
</dbReference>
<sequence length="65" mass="7380">MAGKLKTHSGAAKRFKKTASGYKRKSAYKSHILTKMTTKRKRQLRGTTPVHADNLPAIKRMLRKV</sequence>
<reference evidence="9" key="1">
    <citation type="submission" date="2017-08" db="EMBL/GenBank/DDBJ databases">
        <title>A dynamic microbial community with high functional redundancy inhabits the cold, oxic subseafloor aquifer.</title>
        <authorList>
            <person name="Tully B.J."/>
            <person name="Wheat C.G."/>
            <person name="Glazer B.T."/>
            <person name="Huber J.A."/>
        </authorList>
    </citation>
    <scope>NUCLEOTIDE SEQUENCE [LARGE SCALE GENOMIC DNA]</scope>
</reference>
<dbReference type="PANTHER" id="PTHR33343:SF1">
    <property type="entry name" value="LARGE RIBOSOMAL SUBUNIT PROTEIN BL35M"/>
    <property type="match status" value="1"/>
</dbReference>
<comment type="similarity">
    <text evidence="1 5 6">Belongs to the bacterial ribosomal protein bL35 family.</text>
</comment>
<evidence type="ECO:0000256" key="1">
    <source>
        <dbReference type="ARBA" id="ARBA00006598"/>
    </source>
</evidence>
<dbReference type="GO" id="GO:0003735">
    <property type="term" value="F:structural constituent of ribosome"/>
    <property type="evidence" value="ECO:0007669"/>
    <property type="project" value="InterPro"/>
</dbReference>
<evidence type="ECO:0000256" key="5">
    <source>
        <dbReference type="HAMAP-Rule" id="MF_00514"/>
    </source>
</evidence>
<gene>
    <name evidence="5" type="primary">rpmI</name>
    <name evidence="8" type="ORF">COB20_16355</name>
</gene>
<evidence type="ECO:0000256" key="4">
    <source>
        <dbReference type="ARBA" id="ARBA00071664"/>
    </source>
</evidence>
<organism evidence="8 9">
    <name type="scientific">SAR86 cluster bacterium</name>
    <dbReference type="NCBI Taxonomy" id="2030880"/>
    <lineage>
        <taxon>Bacteria</taxon>
        <taxon>Pseudomonadati</taxon>
        <taxon>Pseudomonadota</taxon>
        <taxon>Gammaproteobacteria</taxon>
        <taxon>SAR86 cluster</taxon>
    </lineage>
</organism>
<keyword evidence="2 5" id="KW-0689">Ribosomal protein</keyword>
<dbReference type="InterPro" id="IPR021137">
    <property type="entry name" value="Ribosomal_bL35-like"/>
</dbReference>
<dbReference type="InterPro" id="IPR018265">
    <property type="entry name" value="Ribosomal_bL35_CS"/>
</dbReference>
<dbReference type="PANTHER" id="PTHR33343">
    <property type="entry name" value="54S RIBOSOMAL PROTEIN BL35M"/>
    <property type="match status" value="1"/>
</dbReference>
<dbReference type="Pfam" id="PF01632">
    <property type="entry name" value="Ribosomal_L35p"/>
    <property type="match status" value="1"/>
</dbReference>
<evidence type="ECO:0000256" key="6">
    <source>
        <dbReference type="RuleBase" id="RU000568"/>
    </source>
</evidence>
<accession>A0A2A4WTQ2</accession>
<dbReference type="PROSITE" id="PS00936">
    <property type="entry name" value="RIBOSOMAL_L35"/>
    <property type="match status" value="1"/>
</dbReference>
<dbReference type="EMBL" id="NVUL01000126">
    <property type="protein sequence ID" value="PCI73239.1"/>
    <property type="molecule type" value="Genomic_DNA"/>
</dbReference>
<comment type="caution">
    <text evidence="8">The sequence shown here is derived from an EMBL/GenBank/DDBJ whole genome shotgun (WGS) entry which is preliminary data.</text>
</comment>
<feature type="region of interest" description="Disordered" evidence="7">
    <location>
        <begin position="1"/>
        <end position="52"/>
    </location>
</feature>
<dbReference type="InterPro" id="IPR037229">
    <property type="entry name" value="Ribosomal_bL35_sf"/>
</dbReference>
<evidence type="ECO:0000313" key="9">
    <source>
        <dbReference type="Proteomes" id="UP000218767"/>
    </source>
</evidence>
<dbReference type="Proteomes" id="UP000218767">
    <property type="component" value="Unassembled WGS sequence"/>
</dbReference>
<dbReference type="NCBIfam" id="TIGR00001">
    <property type="entry name" value="rpmI_bact"/>
    <property type="match status" value="1"/>
</dbReference>
<dbReference type="Gene3D" id="4.10.410.60">
    <property type="match status" value="1"/>
</dbReference>
<dbReference type="SUPFAM" id="SSF143034">
    <property type="entry name" value="L35p-like"/>
    <property type="match status" value="1"/>
</dbReference>
<dbReference type="GO" id="GO:0022625">
    <property type="term" value="C:cytosolic large ribosomal subunit"/>
    <property type="evidence" value="ECO:0007669"/>
    <property type="project" value="TreeGrafter"/>
</dbReference>
<protein>
    <recommendedName>
        <fullName evidence="4 5">Large ribosomal subunit protein bL35</fullName>
    </recommendedName>
</protein>
<name>A0A2A4WTQ2_9GAMM</name>
<evidence type="ECO:0000256" key="3">
    <source>
        <dbReference type="ARBA" id="ARBA00023274"/>
    </source>
</evidence>
<evidence type="ECO:0000313" key="8">
    <source>
        <dbReference type="EMBL" id="PCI73239.1"/>
    </source>
</evidence>
<evidence type="ECO:0000256" key="7">
    <source>
        <dbReference type="SAM" id="MobiDB-lite"/>
    </source>
</evidence>
<keyword evidence="3 5" id="KW-0687">Ribonucleoprotein</keyword>
<dbReference type="InterPro" id="IPR001706">
    <property type="entry name" value="Ribosomal_bL35"/>
</dbReference>
<dbReference type="AlphaFoldDB" id="A0A2A4WTQ2"/>
<feature type="compositionally biased region" description="Basic residues" evidence="7">
    <location>
        <begin position="1"/>
        <end position="28"/>
    </location>
</feature>
<dbReference type="PRINTS" id="PR00064">
    <property type="entry name" value="RIBOSOMALL35"/>
</dbReference>
<evidence type="ECO:0000256" key="2">
    <source>
        <dbReference type="ARBA" id="ARBA00022980"/>
    </source>
</evidence>
<proteinExistence type="inferred from homology"/>
<dbReference type="GO" id="GO:0006412">
    <property type="term" value="P:translation"/>
    <property type="evidence" value="ECO:0007669"/>
    <property type="project" value="UniProtKB-UniRule"/>
</dbReference>